<dbReference type="RefSeq" id="WP_208147147.1">
    <property type="nucleotide sequence ID" value="NZ_AP024613.1"/>
</dbReference>
<dbReference type="Pfam" id="PF18417">
    <property type="entry name" value="LodA_C"/>
    <property type="match status" value="1"/>
</dbReference>
<evidence type="ECO:0008006" key="5">
    <source>
        <dbReference type="Google" id="ProtNLM"/>
    </source>
</evidence>
<evidence type="ECO:0000313" key="3">
    <source>
        <dbReference type="EMBL" id="BCV45420.1"/>
    </source>
</evidence>
<dbReference type="EMBL" id="AP024613">
    <property type="protein sequence ID" value="BCV45420.1"/>
    <property type="molecule type" value="Genomic_DNA"/>
</dbReference>
<dbReference type="CDD" id="cd14732">
    <property type="entry name" value="LodA"/>
    <property type="match status" value="1"/>
</dbReference>
<evidence type="ECO:0000259" key="1">
    <source>
        <dbReference type="Pfam" id="PF17990"/>
    </source>
</evidence>
<dbReference type="Pfam" id="PF17990">
    <property type="entry name" value="LodA_N"/>
    <property type="match status" value="1"/>
</dbReference>
<organism evidence="3 4">
    <name type="scientific">Shewanella algae</name>
    <dbReference type="NCBI Taxonomy" id="38313"/>
    <lineage>
        <taxon>Bacteria</taxon>
        <taxon>Pseudomonadati</taxon>
        <taxon>Pseudomonadota</taxon>
        <taxon>Gammaproteobacteria</taxon>
        <taxon>Alteromonadales</taxon>
        <taxon>Shewanellaceae</taxon>
        <taxon>Shewanella</taxon>
    </lineage>
</organism>
<sequence>MTVSLRIHPTIGFARVGNSMDYYIEPQTIAAMPQPGQTLTGGLPIKAGTDNTPISSSDIRDSQGRLKRQGARFKIYQYPQQNSPSYPAPQAQEVTIGSKVDGKRVTDIIWTVHLANKKANCWEMDESANLGIILYQDGKTPPLRNPSFNQTDNPADTVRLQKLVIDAGPRTISTNKGQTAQFNPSTQASCWDQHTNAVIPLPDYPQSYPATAGNDDPNTRIDYLGEIQTETNGRLVVLGGFGKACGFDQQGNADPNAKLDMDVDNNNWLDDTADGPVTAVLVFDDGSYQALENSAWVVSTDPAYAPQTLNVVSLWDDIYTTWVEAFNLNPGLYQNNAYNPEYVPDFAQDIQPILRAASMQMWNTNLPDSAIKSHRQIDKLTKDKPQFDIMSFMRKPSADENDHLEDGSPMMPLSLGDANKSFLTLSNSQYFLMQQWAKGLCATSAPSMTTPLNEGEALDRAVLMNCLGGRFSPGIDLTFIVRDTKLYNADWQNPNIGPFRINRQPLNYALATKGSPFLGVGYVPLRSHPIQPGDLCKFMAIPWHTDYNSCATHTPAPNPGGVITESNIYGGNINTSLFWSWPAQRPVAVYTYEDVAKRNDNTLPLQRYSVRGQGTSASGQQLTFDAQGKLNNSPASNVGRYQDRHGILNNWQNIGVVIQGAAIDGYPAHLDPNYYLEVQSGFSQDDSNLVMPWDNTVTDPVYPPEK</sequence>
<accession>A0AAD1KA11</accession>
<dbReference type="InterPro" id="IPR041173">
    <property type="entry name" value="LodA_C"/>
</dbReference>
<dbReference type="InterPro" id="IPR041168">
    <property type="entry name" value="LodA_N"/>
</dbReference>
<dbReference type="GO" id="GO:0031640">
    <property type="term" value="P:killing of cells of another organism"/>
    <property type="evidence" value="ECO:0007669"/>
    <property type="project" value="InterPro"/>
</dbReference>
<dbReference type="GO" id="GO:1900191">
    <property type="term" value="P:negative regulation of single-species biofilm formation"/>
    <property type="evidence" value="ECO:0007669"/>
    <property type="project" value="InterPro"/>
</dbReference>
<feature type="domain" description="L-Lysine epsilon oxidase N-terminal" evidence="1">
    <location>
        <begin position="8"/>
        <end position="298"/>
    </location>
</feature>
<reference evidence="3" key="1">
    <citation type="submission" date="2021-05" db="EMBL/GenBank/DDBJ databases">
        <title>Molecular characterization for Shewanella algae harboring chromosomal blaOXA-55-like strains isolated from clinical and environment sample.</title>
        <authorList>
            <person name="Ohama Y."/>
            <person name="Aoki K."/>
            <person name="Harada S."/>
            <person name="Moriya K."/>
            <person name="Ishii Y."/>
            <person name="Tateda K."/>
        </authorList>
    </citation>
    <scope>NUCLEOTIDE SEQUENCE</scope>
    <source>
        <strain evidence="3">TUM17379</strain>
    </source>
</reference>
<evidence type="ECO:0000313" key="4">
    <source>
        <dbReference type="Proteomes" id="UP000825078"/>
    </source>
</evidence>
<dbReference type="AlphaFoldDB" id="A0AAD1KA11"/>
<proteinExistence type="predicted"/>
<dbReference type="InterPro" id="IPR033797">
    <property type="entry name" value="LodA"/>
</dbReference>
<gene>
    <name evidence="3" type="ORF">TUM17379_24380</name>
</gene>
<feature type="domain" description="L-lysine epsilon oxidase C-terminal" evidence="2">
    <location>
        <begin position="414"/>
        <end position="555"/>
    </location>
</feature>
<protein>
    <recommendedName>
        <fullName evidence="5">L-lysine 6-oxidase</fullName>
    </recommendedName>
</protein>
<dbReference type="Proteomes" id="UP000825078">
    <property type="component" value="Chromosome"/>
</dbReference>
<evidence type="ECO:0000259" key="2">
    <source>
        <dbReference type="Pfam" id="PF18417"/>
    </source>
</evidence>
<name>A0AAD1KA11_9GAMM</name>
<dbReference type="GO" id="GO:0033736">
    <property type="term" value="F:L-lysine 6-oxidase activity"/>
    <property type="evidence" value="ECO:0007669"/>
    <property type="project" value="InterPro"/>
</dbReference>